<organism evidence="2 3">
    <name type="scientific">Aquilegia coerulea</name>
    <name type="common">Rocky mountain columbine</name>
    <dbReference type="NCBI Taxonomy" id="218851"/>
    <lineage>
        <taxon>Eukaryota</taxon>
        <taxon>Viridiplantae</taxon>
        <taxon>Streptophyta</taxon>
        <taxon>Embryophyta</taxon>
        <taxon>Tracheophyta</taxon>
        <taxon>Spermatophyta</taxon>
        <taxon>Magnoliopsida</taxon>
        <taxon>Ranunculales</taxon>
        <taxon>Ranunculaceae</taxon>
        <taxon>Thalictroideae</taxon>
        <taxon>Aquilegia</taxon>
    </lineage>
</organism>
<dbReference type="EMBL" id="KZ305038">
    <property type="protein sequence ID" value="PIA41991.1"/>
    <property type="molecule type" value="Genomic_DNA"/>
</dbReference>
<dbReference type="GO" id="GO:0046983">
    <property type="term" value="F:protein dimerization activity"/>
    <property type="evidence" value="ECO:0007669"/>
    <property type="project" value="InterPro"/>
</dbReference>
<dbReference type="OrthoDB" id="1745426at2759"/>
<reference evidence="2 3" key="1">
    <citation type="submission" date="2017-09" db="EMBL/GenBank/DDBJ databases">
        <title>WGS assembly of Aquilegia coerulea Goldsmith.</title>
        <authorList>
            <person name="Hodges S."/>
            <person name="Kramer E."/>
            <person name="Nordborg M."/>
            <person name="Tomkins J."/>
            <person name="Borevitz J."/>
            <person name="Derieg N."/>
            <person name="Yan J."/>
            <person name="Mihaltcheva S."/>
            <person name="Hayes R.D."/>
            <person name="Rokhsar D."/>
        </authorList>
    </citation>
    <scope>NUCLEOTIDE SEQUENCE [LARGE SCALE GENOMIC DNA]</scope>
    <source>
        <strain evidence="3">cv. Goldsmith</strain>
    </source>
</reference>
<evidence type="ECO:0000313" key="2">
    <source>
        <dbReference type="EMBL" id="PIA41991.1"/>
    </source>
</evidence>
<dbReference type="Proteomes" id="UP000230069">
    <property type="component" value="Unassembled WGS sequence"/>
</dbReference>
<sequence>MYTIQYVTAGIYGHWCIIVLPGASPKDGTSHLADNVTSCAKKRRRDSGQPTLSQDGSGNILAFTYSQSVARRRLIKWIIKRELPFNVIEEPEFASMIKESFCPQFVAFSRHTVRSDIVKVFKEEKTKLKEVLLAFDGKICLTSDLWTSNQNLGYCSITTHYVDKYWKLQKKIVSFCNIDSPHTGDAIFTFIIDKLKKLGIFEKIFSISLDNASSNTVAFSFFKTILPGLPLNGRLSHVRCCCHVLNLIVTDGLSDDAFKEPIHRIKENLGFIFGSTHRYQYFRDACTNVGLPPKRQPVDVKHRWNSTYEIISGTKCVDTSESVHNEIFRLYDEYVVISQNNVVDTPTSSANNVATSSTSGYNSAWAFLQTQINNVSGSASNELQRYLSEPILTEFDKEFDVLSWWRANKQRFPILSMMARDVLAVPVSTDASESAFSAGRRVLSDYRSRLVPPLVEASVCLKDWFEAEDRDIAIQKEEESIIGLEMEFLNLD</sequence>
<evidence type="ECO:0000259" key="1">
    <source>
        <dbReference type="Pfam" id="PF05699"/>
    </source>
</evidence>
<dbReference type="InterPro" id="IPR052035">
    <property type="entry name" value="ZnF_BED_domain_contain"/>
</dbReference>
<feature type="domain" description="HAT C-terminal dimerisation" evidence="1">
    <location>
        <begin position="382"/>
        <end position="465"/>
    </location>
</feature>
<name>A0A2G5DEQ3_AQUCA</name>
<dbReference type="PANTHER" id="PTHR46481">
    <property type="entry name" value="ZINC FINGER BED DOMAIN-CONTAINING PROTEIN 4"/>
    <property type="match status" value="1"/>
</dbReference>
<gene>
    <name evidence="2" type="ORF">AQUCO_02100078v1</name>
</gene>
<dbReference type="Pfam" id="PF05699">
    <property type="entry name" value="Dimer_Tnp_hAT"/>
    <property type="match status" value="1"/>
</dbReference>
<dbReference type="PANTHER" id="PTHR46481:SF5">
    <property type="entry name" value="OS08G0393150 PROTEIN"/>
    <property type="match status" value="1"/>
</dbReference>
<dbReference type="InterPro" id="IPR008906">
    <property type="entry name" value="HATC_C_dom"/>
</dbReference>
<dbReference type="InterPro" id="IPR012337">
    <property type="entry name" value="RNaseH-like_sf"/>
</dbReference>
<keyword evidence="3" id="KW-1185">Reference proteome</keyword>
<dbReference type="AlphaFoldDB" id="A0A2G5DEQ3"/>
<accession>A0A2G5DEQ3</accession>
<dbReference type="InParanoid" id="A0A2G5DEQ3"/>
<proteinExistence type="predicted"/>
<evidence type="ECO:0000313" key="3">
    <source>
        <dbReference type="Proteomes" id="UP000230069"/>
    </source>
</evidence>
<protein>
    <recommendedName>
        <fullName evidence="1">HAT C-terminal dimerisation domain-containing protein</fullName>
    </recommendedName>
</protein>
<dbReference type="SUPFAM" id="SSF53098">
    <property type="entry name" value="Ribonuclease H-like"/>
    <property type="match status" value="1"/>
</dbReference>